<name>A0AAW8D282_9BURK</name>
<protein>
    <submittedName>
        <fullName evidence="3">DNA replication protein DnaC</fullName>
    </submittedName>
</protein>
<dbReference type="PANTHER" id="PTHR30050">
    <property type="entry name" value="CHROMOSOMAL REPLICATION INITIATOR PROTEIN DNAA"/>
    <property type="match status" value="1"/>
</dbReference>
<dbReference type="Gene3D" id="3.40.50.300">
    <property type="entry name" value="P-loop containing nucleotide triphosphate hydrolases"/>
    <property type="match status" value="1"/>
</dbReference>
<comment type="caution">
    <text evidence="3">The sequence shown here is derived from an EMBL/GenBank/DDBJ whole genome shotgun (WGS) entry which is preliminary data.</text>
</comment>
<dbReference type="AlphaFoldDB" id="A0AAW8D282"/>
<dbReference type="PANTHER" id="PTHR30050:SF4">
    <property type="entry name" value="ATP-BINDING PROTEIN RV3427C IN INSERTION SEQUENCE-RELATED"/>
    <property type="match status" value="1"/>
</dbReference>
<dbReference type="CDD" id="cd00009">
    <property type="entry name" value="AAA"/>
    <property type="match status" value="1"/>
</dbReference>
<evidence type="ECO:0000259" key="2">
    <source>
        <dbReference type="Pfam" id="PF01695"/>
    </source>
</evidence>
<gene>
    <name evidence="3" type="ORF">J2W31_004475</name>
</gene>
<dbReference type="EMBL" id="JAUSRD010000012">
    <property type="protein sequence ID" value="MDP9895350.1"/>
    <property type="molecule type" value="Genomic_DNA"/>
</dbReference>
<dbReference type="InterPro" id="IPR002611">
    <property type="entry name" value="IstB_ATP-bd"/>
</dbReference>
<feature type="domain" description="IstB-like ATP-binding" evidence="2">
    <location>
        <begin position="50"/>
        <end position="253"/>
    </location>
</feature>
<dbReference type="SUPFAM" id="SSF52540">
    <property type="entry name" value="P-loop containing nucleoside triphosphate hydrolases"/>
    <property type="match status" value="1"/>
</dbReference>
<evidence type="ECO:0000313" key="4">
    <source>
        <dbReference type="Proteomes" id="UP001242045"/>
    </source>
</evidence>
<dbReference type="GO" id="GO:0006260">
    <property type="term" value="P:DNA replication"/>
    <property type="evidence" value="ECO:0007669"/>
    <property type="project" value="TreeGrafter"/>
</dbReference>
<dbReference type="GO" id="GO:0005524">
    <property type="term" value="F:ATP binding"/>
    <property type="evidence" value="ECO:0007669"/>
    <property type="project" value="InterPro"/>
</dbReference>
<evidence type="ECO:0000313" key="3">
    <source>
        <dbReference type="EMBL" id="MDP9895350.1"/>
    </source>
</evidence>
<accession>A0AAW8D282</accession>
<organism evidence="3 4">
    <name type="scientific">Variovorax boronicumulans</name>
    <dbReference type="NCBI Taxonomy" id="436515"/>
    <lineage>
        <taxon>Bacteria</taxon>
        <taxon>Pseudomonadati</taxon>
        <taxon>Pseudomonadota</taxon>
        <taxon>Betaproteobacteria</taxon>
        <taxon>Burkholderiales</taxon>
        <taxon>Comamonadaceae</taxon>
        <taxon>Variovorax</taxon>
    </lineage>
</organism>
<evidence type="ECO:0000256" key="1">
    <source>
        <dbReference type="SAM" id="Coils"/>
    </source>
</evidence>
<sequence length="257" mass="27987">MEKQSPDGTQSGATRDAVCPEHGTYTAKLVFGTRWTGCFACQAQRDEQAAEAERAEKNRRALERQNARMAESGLEPRFIKATFENFSATSPKQVAARTACRGFVDGLATGGSGGLWLVGPPGTGKTHLGSAMVNHVICEQKAWAAIHSGRAIVRLLRAGWGARDSHQQELETLEKLASMSLLVIDEAGIGFGSDAEMVQLFDVIDLRYRKELPTVVISNLAVKDLKPVLGDAAFDRLREDATIVPCNWPSHRAEPRI</sequence>
<dbReference type="Proteomes" id="UP001242045">
    <property type="component" value="Unassembled WGS sequence"/>
</dbReference>
<reference evidence="3" key="1">
    <citation type="submission" date="2023-07" db="EMBL/GenBank/DDBJ databases">
        <title>Sorghum-associated microbial communities from plants grown in Nebraska, USA.</title>
        <authorList>
            <person name="Schachtman D."/>
        </authorList>
    </citation>
    <scope>NUCLEOTIDE SEQUENCE</scope>
    <source>
        <strain evidence="3">DS3754</strain>
    </source>
</reference>
<dbReference type="RefSeq" id="WP_307686061.1">
    <property type="nucleotide sequence ID" value="NZ_JAUSRD010000012.1"/>
</dbReference>
<dbReference type="Pfam" id="PF01695">
    <property type="entry name" value="IstB_IS21"/>
    <property type="match status" value="1"/>
</dbReference>
<proteinExistence type="predicted"/>
<keyword evidence="1" id="KW-0175">Coiled coil</keyword>
<feature type="coiled-coil region" evidence="1">
    <location>
        <begin position="45"/>
        <end position="72"/>
    </location>
</feature>
<dbReference type="InterPro" id="IPR027417">
    <property type="entry name" value="P-loop_NTPase"/>
</dbReference>